<keyword evidence="4" id="KW-0378">Hydrolase</keyword>
<comment type="caution">
    <text evidence="9">The sequence shown here is derived from an EMBL/GenBank/DDBJ whole genome shotgun (WGS) entry which is preliminary data.</text>
</comment>
<evidence type="ECO:0000256" key="2">
    <source>
        <dbReference type="ARBA" id="ARBA00007092"/>
    </source>
</evidence>
<dbReference type="PANTHER" id="PTHR22748:SF14">
    <property type="entry name" value="ENDONUCLEASE_EXONUCLEASE_PHOSPHATASE DOMAIN-CONTAINING PROTEIN"/>
    <property type="match status" value="1"/>
</dbReference>
<keyword evidence="9" id="KW-0255">Endonuclease</keyword>
<accession>A0ABR3DIP5</accession>
<sequence>MHCTALLSALIAHTSTFTCQWPIALADNVATRVKMAQNDSLSRLYTATSHQEVSPPPLKRRRLTQTPSLALDSPRTSSTLQSAGQTRSSSPSKNAFRVFSWNINGINAFLSSTPSARKITSYFTESTKTQKSGTASTDAPPNASRLRTPLGQAPSGSPHSLRAFLGRHNWPEILFLQELKIKPQDGPARLPKILSALNTPLNAADSVSDHRTYNLNAVLPRDKHNAKAFGGKLYGVGTIMRTDFARKWVATVREVDWDIEGRVSVVEMRAAPEGQDENGPVTKPLALINVYAVNGTTQPYRNPLTGAVHPNYPTRHDRKLIFHSLLRDECLSLEARGFSVVVAGDVNIARGPADGHPNLRAFPEQHCFNRVDFNTKFFGEEDNKRAGAYVGTQDEKTEKCLDAVDVFRAKYGMEKRYTYYPNRGEWGSSCDRVDMVFVSKEVWDDGRVIDTGILDTPQERGPSDHVPFWVKVAL</sequence>
<evidence type="ECO:0000256" key="1">
    <source>
        <dbReference type="ARBA" id="ARBA00001946"/>
    </source>
</evidence>
<feature type="signal peptide" evidence="7">
    <location>
        <begin position="1"/>
        <end position="26"/>
    </location>
</feature>
<evidence type="ECO:0000313" key="9">
    <source>
        <dbReference type="EMBL" id="KAL0472567.1"/>
    </source>
</evidence>
<dbReference type="Gene3D" id="3.60.10.10">
    <property type="entry name" value="Endonuclease/exonuclease/phosphatase"/>
    <property type="match status" value="1"/>
</dbReference>
<name>A0ABR3DIP5_NEUIN</name>
<dbReference type="InterPro" id="IPR005135">
    <property type="entry name" value="Endo/exonuclease/phosphatase"/>
</dbReference>
<keyword evidence="3" id="KW-0479">Metal-binding</keyword>
<dbReference type="Pfam" id="PF03372">
    <property type="entry name" value="Exo_endo_phos"/>
    <property type="match status" value="1"/>
</dbReference>
<keyword evidence="9" id="KW-0540">Nuclease</keyword>
<dbReference type="Proteomes" id="UP001451303">
    <property type="component" value="Unassembled WGS sequence"/>
</dbReference>
<proteinExistence type="inferred from homology"/>
<dbReference type="SUPFAM" id="SSF56219">
    <property type="entry name" value="DNase I-like"/>
    <property type="match status" value="1"/>
</dbReference>
<evidence type="ECO:0000256" key="3">
    <source>
        <dbReference type="ARBA" id="ARBA00022723"/>
    </source>
</evidence>
<dbReference type="InterPro" id="IPR036691">
    <property type="entry name" value="Endo/exonu/phosph_ase_sf"/>
</dbReference>
<dbReference type="PROSITE" id="PS51435">
    <property type="entry name" value="AP_NUCLEASE_F1_4"/>
    <property type="match status" value="1"/>
</dbReference>
<keyword evidence="7" id="KW-0732">Signal</keyword>
<feature type="compositionally biased region" description="Polar residues" evidence="6">
    <location>
        <begin position="64"/>
        <end position="92"/>
    </location>
</feature>
<feature type="region of interest" description="Disordered" evidence="6">
    <location>
        <begin position="124"/>
        <end position="158"/>
    </location>
</feature>
<evidence type="ECO:0000256" key="7">
    <source>
        <dbReference type="SAM" id="SignalP"/>
    </source>
</evidence>
<comment type="cofactor">
    <cofactor evidence="1">
        <name>Mg(2+)</name>
        <dbReference type="ChEBI" id="CHEBI:18420"/>
    </cofactor>
</comment>
<protein>
    <submittedName>
        <fullName evidence="9">Endonuclease/exonuclease/phosphatase</fullName>
    </submittedName>
</protein>
<evidence type="ECO:0000256" key="5">
    <source>
        <dbReference type="ARBA" id="ARBA00022842"/>
    </source>
</evidence>
<evidence type="ECO:0000256" key="4">
    <source>
        <dbReference type="ARBA" id="ARBA00022801"/>
    </source>
</evidence>
<gene>
    <name evidence="9" type="ORF">QR685DRAFT_522368</name>
</gene>
<evidence type="ECO:0000313" key="10">
    <source>
        <dbReference type="Proteomes" id="UP001451303"/>
    </source>
</evidence>
<organism evidence="9 10">
    <name type="scientific">Neurospora intermedia</name>
    <dbReference type="NCBI Taxonomy" id="5142"/>
    <lineage>
        <taxon>Eukaryota</taxon>
        <taxon>Fungi</taxon>
        <taxon>Dikarya</taxon>
        <taxon>Ascomycota</taxon>
        <taxon>Pezizomycotina</taxon>
        <taxon>Sordariomycetes</taxon>
        <taxon>Sordariomycetidae</taxon>
        <taxon>Sordariales</taxon>
        <taxon>Sordariaceae</taxon>
        <taxon>Neurospora</taxon>
    </lineage>
</organism>
<dbReference type="InterPro" id="IPR004808">
    <property type="entry name" value="AP_endonuc_1"/>
</dbReference>
<reference evidence="9 10" key="1">
    <citation type="submission" date="2023-09" db="EMBL/GenBank/DDBJ databases">
        <title>Multi-omics analysis of a traditional fermented food reveals byproduct-associated fungal strains for waste-to-food upcycling.</title>
        <authorList>
            <consortium name="Lawrence Berkeley National Laboratory"/>
            <person name="Rekdal V.M."/>
            <person name="Villalobos-Escobedo J.M."/>
            <person name="Rodriguez-Valeron N."/>
            <person name="Garcia M.O."/>
            <person name="Vasquez D.P."/>
            <person name="Damayanti I."/>
            <person name="Sorensen P.M."/>
            <person name="Baidoo E.E."/>
            <person name="De Carvalho A.C."/>
            <person name="Riley R."/>
            <person name="Lipzen A."/>
            <person name="He G."/>
            <person name="Yan M."/>
            <person name="Haridas S."/>
            <person name="Daum C."/>
            <person name="Yoshinaga Y."/>
            <person name="Ng V."/>
            <person name="Grigoriev I.V."/>
            <person name="Munk R."/>
            <person name="Nuraida L."/>
            <person name="Wijaya C.H."/>
            <person name="Morales P.-C."/>
            <person name="Keasling J.D."/>
        </authorList>
    </citation>
    <scope>NUCLEOTIDE SEQUENCE [LARGE SCALE GENOMIC DNA]</scope>
    <source>
        <strain evidence="9 10">FGSC 2613</strain>
    </source>
</reference>
<feature type="chain" id="PRO_5046184992" evidence="7">
    <location>
        <begin position="27"/>
        <end position="474"/>
    </location>
</feature>
<keyword evidence="10" id="KW-1185">Reference proteome</keyword>
<dbReference type="GO" id="GO:0004519">
    <property type="term" value="F:endonuclease activity"/>
    <property type="evidence" value="ECO:0007669"/>
    <property type="project" value="UniProtKB-KW"/>
</dbReference>
<evidence type="ECO:0000259" key="8">
    <source>
        <dbReference type="Pfam" id="PF03372"/>
    </source>
</evidence>
<comment type="similarity">
    <text evidence="2">Belongs to the DNA repair enzymes AP/ExoA family.</text>
</comment>
<feature type="compositionally biased region" description="Polar residues" evidence="6">
    <location>
        <begin position="124"/>
        <end position="139"/>
    </location>
</feature>
<keyword evidence="5" id="KW-0460">Magnesium</keyword>
<dbReference type="EMBL" id="JAVLET010000003">
    <property type="protein sequence ID" value="KAL0472567.1"/>
    <property type="molecule type" value="Genomic_DNA"/>
</dbReference>
<feature type="region of interest" description="Disordered" evidence="6">
    <location>
        <begin position="46"/>
        <end position="92"/>
    </location>
</feature>
<feature type="domain" description="Endonuclease/exonuclease/phosphatase" evidence="8">
    <location>
        <begin position="100"/>
        <end position="465"/>
    </location>
</feature>
<evidence type="ECO:0000256" key="6">
    <source>
        <dbReference type="SAM" id="MobiDB-lite"/>
    </source>
</evidence>
<dbReference type="PANTHER" id="PTHR22748">
    <property type="entry name" value="AP ENDONUCLEASE"/>
    <property type="match status" value="1"/>
</dbReference>